<evidence type="ECO:0000256" key="3">
    <source>
        <dbReference type="ARBA" id="ARBA00022485"/>
    </source>
</evidence>
<keyword evidence="11" id="KW-0963">Cytoplasm</keyword>
<keyword evidence="8 11" id="KW-0238">DNA-binding</keyword>
<dbReference type="InterPro" id="IPR034768">
    <property type="entry name" value="4FE4S_WBL"/>
</dbReference>
<evidence type="ECO:0000256" key="2">
    <source>
        <dbReference type="ARBA" id="ARBA00006597"/>
    </source>
</evidence>
<keyword evidence="3 11" id="KW-0004">4Fe-4S</keyword>
<comment type="caution">
    <text evidence="14">The sequence shown here is derived from an EMBL/GenBank/DDBJ whole genome shotgun (WGS) entry which is preliminary data.</text>
</comment>
<comment type="subcellular location">
    <subcellularLocation>
        <location evidence="1 11">Cytoplasm</location>
    </subcellularLocation>
</comment>
<feature type="binding site" evidence="11">
    <location>
        <position position="27"/>
    </location>
    <ligand>
        <name>[4Fe-4S] cluster</name>
        <dbReference type="ChEBI" id="CHEBI:49883"/>
    </ligand>
</feature>
<comment type="PTM">
    <text evidence="11">Upon Fe-S cluster removal intramolecular disulfide bonds are formed.</text>
</comment>
<evidence type="ECO:0000256" key="9">
    <source>
        <dbReference type="ARBA" id="ARBA00023157"/>
    </source>
</evidence>
<dbReference type="PROSITE" id="PS51674">
    <property type="entry name" value="4FE4S_WBL"/>
    <property type="match status" value="1"/>
</dbReference>
<proteinExistence type="inferred from homology"/>
<evidence type="ECO:0000256" key="4">
    <source>
        <dbReference type="ARBA" id="ARBA00022723"/>
    </source>
</evidence>
<dbReference type="InterPro" id="IPR003482">
    <property type="entry name" value="Whib"/>
</dbReference>
<comment type="PTM">
    <text evidence="11">The Fe-S cluster can be nitrosylated by nitric oxide (NO).</text>
</comment>
<keyword evidence="5 11" id="KW-0408">Iron</keyword>
<evidence type="ECO:0000256" key="12">
    <source>
        <dbReference type="SAM" id="MobiDB-lite"/>
    </source>
</evidence>
<evidence type="ECO:0000313" key="15">
    <source>
        <dbReference type="Proteomes" id="UP001596514"/>
    </source>
</evidence>
<name>A0ABW2T4V2_9ACTN</name>
<feature type="compositionally biased region" description="Basic residues" evidence="12">
    <location>
        <begin position="1"/>
        <end position="15"/>
    </location>
</feature>
<gene>
    <name evidence="11" type="primary">whiB</name>
    <name evidence="14" type="ORF">ACFQVD_26755</name>
</gene>
<dbReference type="HAMAP" id="MF_01479">
    <property type="entry name" value="WhiB"/>
    <property type="match status" value="1"/>
</dbReference>
<feature type="domain" description="4Fe-4S Wbl-type" evidence="13">
    <location>
        <begin position="26"/>
        <end position="90"/>
    </location>
</feature>
<keyword evidence="7 11" id="KW-0805">Transcription regulation</keyword>
<evidence type="ECO:0000256" key="5">
    <source>
        <dbReference type="ARBA" id="ARBA00023004"/>
    </source>
</evidence>
<evidence type="ECO:0000313" key="14">
    <source>
        <dbReference type="EMBL" id="MFC7603720.1"/>
    </source>
</evidence>
<evidence type="ECO:0000256" key="10">
    <source>
        <dbReference type="ARBA" id="ARBA00023163"/>
    </source>
</evidence>
<evidence type="ECO:0000259" key="13">
    <source>
        <dbReference type="PROSITE" id="PS51674"/>
    </source>
</evidence>
<keyword evidence="10 11" id="KW-0804">Transcription</keyword>
<dbReference type="RefSeq" id="WP_343981865.1">
    <property type="nucleotide sequence ID" value="NZ_BAAAGK010000233.1"/>
</dbReference>
<evidence type="ECO:0000256" key="7">
    <source>
        <dbReference type="ARBA" id="ARBA00023015"/>
    </source>
</evidence>
<dbReference type="PANTHER" id="PTHR38839">
    <property type="entry name" value="TRANSCRIPTIONAL REGULATOR WHID-RELATED"/>
    <property type="match status" value="1"/>
</dbReference>
<dbReference type="Proteomes" id="UP001596514">
    <property type="component" value="Unassembled WGS sequence"/>
</dbReference>
<dbReference type="Pfam" id="PF02467">
    <property type="entry name" value="Whib"/>
    <property type="match status" value="1"/>
</dbReference>
<feature type="region of interest" description="Disordered" evidence="12">
    <location>
        <begin position="80"/>
        <end position="108"/>
    </location>
</feature>
<evidence type="ECO:0000256" key="6">
    <source>
        <dbReference type="ARBA" id="ARBA00023014"/>
    </source>
</evidence>
<comment type="similarity">
    <text evidence="2 11">Belongs to the WhiB family.</text>
</comment>
<accession>A0ABW2T4V2</accession>
<organism evidence="14 15">
    <name type="scientific">Streptosporangium amethystogenes subsp. fukuiense</name>
    <dbReference type="NCBI Taxonomy" id="698418"/>
    <lineage>
        <taxon>Bacteria</taxon>
        <taxon>Bacillati</taxon>
        <taxon>Actinomycetota</taxon>
        <taxon>Actinomycetes</taxon>
        <taxon>Streptosporangiales</taxon>
        <taxon>Streptosporangiaceae</taxon>
        <taxon>Streptosporangium</taxon>
    </lineage>
</organism>
<protein>
    <recommendedName>
        <fullName evidence="11">Transcriptional regulator WhiB</fullName>
    </recommendedName>
</protein>
<comment type="cofactor">
    <cofactor evidence="11">
        <name>[4Fe-4S] cluster</name>
        <dbReference type="ChEBI" id="CHEBI:49883"/>
    </cofactor>
    <text evidence="11">Binds 1 [4Fe-4S] cluster per subunit. Following nitrosylation of the [4Fe-4S] cluster binds 1 [4Fe-8(NO)] cluster per subunit.</text>
</comment>
<evidence type="ECO:0000256" key="11">
    <source>
        <dbReference type="HAMAP-Rule" id="MF_01479"/>
    </source>
</evidence>
<sequence length="108" mass="12006">MSAKAGVHRGARRTPHHDVDWKRNGACRDDDFSTFFGPEGERPTARQAREDAAKEICGLCPVVEACLAYAMKHDEKAGVWGGLGEDERKDERRRRMRRAAAHAAGETS</sequence>
<dbReference type="EMBL" id="JBHTEE010000001">
    <property type="protein sequence ID" value="MFC7603720.1"/>
    <property type="molecule type" value="Genomic_DNA"/>
</dbReference>
<keyword evidence="15" id="KW-1185">Reference proteome</keyword>
<keyword evidence="9 11" id="KW-1015">Disulfide bond</keyword>
<feature type="binding site" evidence="11">
    <location>
        <position position="66"/>
    </location>
    <ligand>
        <name>[4Fe-4S] cluster</name>
        <dbReference type="ChEBI" id="CHEBI:49883"/>
    </ligand>
</feature>
<reference evidence="15" key="1">
    <citation type="journal article" date="2019" name="Int. J. Syst. Evol. Microbiol.">
        <title>The Global Catalogue of Microorganisms (GCM) 10K type strain sequencing project: providing services to taxonomists for standard genome sequencing and annotation.</title>
        <authorList>
            <consortium name="The Broad Institute Genomics Platform"/>
            <consortium name="The Broad Institute Genome Sequencing Center for Infectious Disease"/>
            <person name="Wu L."/>
            <person name="Ma J."/>
        </authorList>
    </citation>
    <scope>NUCLEOTIDE SEQUENCE [LARGE SCALE GENOMIC DNA]</scope>
    <source>
        <strain evidence="15">JCM 10083</strain>
    </source>
</reference>
<feature type="region of interest" description="Disordered" evidence="12">
    <location>
        <begin position="1"/>
        <end position="23"/>
    </location>
</feature>
<keyword evidence="4 11" id="KW-0479">Metal-binding</keyword>
<feature type="binding site" evidence="11">
    <location>
        <position position="60"/>
    </location>
    <ligand>
        <name>[4Fe-4S] cluster</name>
        <dbReference type="ChEBI" id="CHEBI:49883"/>
    </ligand>
</feature>
<evidence type="ECO:0000256" key="1">
    <source>
        <dbReference type="ARBA" id="ARBA00004496"/>
    </source>
</evidence>
<feature type="compositionally biased region" description="Basic residues" evidence="12">
    <location>
        <begin position="91"/>
        <end position="100"/>
    </location>
</feature>
<evidence type="ECO:0000256" key="8">
    <source>
        <dbReference type="ARBA" id="ARBA00023125"/>
    </source>
</evidence>
<comment type="function">
    <text evidence="11">Acts as a transcriptional regulator. Probably redox-responsive. The apo- but not holo-form probably binds DNA.</text>
</comment>
<feature type="binding site" evidence="11">
    <location>
        <position position="57"/>
    </location>
    <ligand>
        <name>[4Fe-4S] cluster</name>
        <dbReference type="ChEBI" id="CHEBI:49883"/>
    </ligand>
</feature>
<keyword evidence="6 11" id="KW-0411">Iron-sulfur</keyword>